<sequence length="339" mass="36745">MDTRNFQDRSTGEVVITPGSSGSSSGGGGFFSIGGGGGFGGGFGGSSSKRRKKRAKARAAALARAQAEAQAIAQAHAYRQLVEGYSQVRDARKLALEQLFVAQVSRLEQVLQAEIDAARRPPQSSGSERWDLYLISKQPDEINGLIAAKTVELSGKQGQALAFDGQDPLQRTTQDYVSHLAALGSAQAAAQAHQAWEASYAAGQEAKLLSEAIRQLGEKSNALTQRYVQLQAVWREREQEWERQRLYALQREARIRFKRHADADLRHERLRQANTLKAPMSATAAGGMLLTRGGALVAQTAAATIELAILDTIKEIGRILLIRTGQTVSLTATALFYQR</sequence>
<organism evidence="3">
    <name type="scientific">Pseudomonas fluorescens</name>
    <dbReference type="NCBI Taxonomy" id="294"/>
    <lineage>
        <taxon>Bacteria</taxon>
        <taxon>Pseudomonadati</taxon>
        <taxon>Pseudomonadota</taxon>
        <taxon>Gammaproteobacteria</taxon>
        <taxon>Pseudomonadales</taxon>
        <taxon>Pseudomonadaceae</taxon>
        <taxon>Pseudomonas</taxon>
    </lineage>
</organism>
<reference evidence="3" key="1">
    <citation type="submission" date="2019-09" db="EMBL/GenBank/DDBJ databases">
        <authorList>
            <person name="Chandra G."/>
            <person name="Truman W A."/>
        </authorList>
    </citation>
    <scope>NUCLEOTIDE SEQUENCE [LARGE SCALE GENOMIC DNA]</scope>
    <source>
        <strain evidence="3">PS652</strain>
    </source>
</reference>
<dbReference type="RefSeq" id="WP_224793789.1">
    <property type="nucleotide sequence ID" value="NZ_OZ024668.1"/>
</dbReference>
<evidence type="ECO:0000256" key="1">
    <source>
        <dbReference type="SAM" id="MobiDB-lite"/>
    </source>
</evidence>
<dbReference type="EMBL" id="CABVHG010000016">
    <property type="protein sequence ID" value="VVM94866.1"/>
    <property type="molecule type" value="Genomic_DNA"/>
</dbReference>
<evidence type="ECO:0000313" key="2">
    <source>
        <dbReference type="EMBL" id="CAK9892121.1"/>
    </source>
</evidence>
<accession>A0A5E6TP02</accession>
<feature type="region of interest" description="Disordered" evidence="1">
    <location>
        <begin position="1"/>
        <end position="28"/>
    </location>
</feature>
<gene>
    <name evidence="3" type="ORF">PS652_02981</name>
    <name evidence="2" type="ORF">PS652_04986</name>
</gene>
<reference evidence="2 4" key="2">
    <citation type="submission" date="2024-03" db="EMBL/GenBank/DDBJ databases">
        <authorList>
            <person name="Alaster D. Moffat"/>
            <person name="Govind Chandra"/>
            <person name="Andrew W. Truman"/>
        </authorList>
    </citation>
    <scope>NUCLEOTIDE SEQUENCE [LARGE SCALE GENOMIC DNA]</scope>
    <source>
        <strain evidence="2">PS652</strain>
    </source>
</reference>
<proteinExistence type="predicted"/>
<evidence type="ECO:0000313" key="4">
    <source>
        <dbReference type="Proteomes" id="UP000326595"/>
    </source>
</evidence>
<protein>
    <submittedName>
        <fullName evidence="3">Uncharacterized protein</fullName>
    </submittedName>
</protein>
<name>A0A5E6TP02_PSEFL</name>
<dbReference type="EMBL" id="OZ024668">
    <property type="protein sequence ID" value="CAK9892121.1"/>
    <property type="molecule type" value="Genomic_DNA"/>
</dbReference>
<dbReference type="AlphaFoldDB" id="A0A5E6TP02"/>
<feature type="compositionally biased region" description="Basic and acidic residues" evidence="1">
    <location>
        <begin position="1"/>
        <end position="11"/>
    </location>
</feature>
<evidence type="ECO:0000313" key="3">
    <source>
        <dbReference type="EMBL" id="VVM94866.1"/>
    </source>
</evidence>
<dbReference type="Proteomes" id="UP000326595">
    <property type="component" value="Chromosome"/>
</dbReference>